<gene>
    <name evidence="2" type="ORF">AaE_012650</name>
</gene>
<dbReference type="AlphaFoldDB" id="A0A6A4ZB93"/>
<accession>A0A6A4ZB93</accession>
<feature type="region of interest" description="Disordered" evidence="1">
    <location>
        <begin position="140"/>
        <end position="166"/>
    </location>
</feature>
<name>A0A6A4ZB93_APHAT</name>
<dbReference type="Pfam" id="PF08208">
    <property type="entry name" value="RNA_polI_A34"/>
    <property type="match status" value="1"/>
</dbReference>
<reference evidence="2 3" key="1">
    <citation type="submission" date="2019-06" db="EMBL/GenBank/DDBJ databases">
        <title>Genomics analysis of Aphanomyces spp. identifies a new class of oomycete effector associated with host adaptation.</title>
        <authorList>
            <person name="Gaulin E."/>
        </authorList>
    </citation>
    <scope>NUCLEOTIDE SEQUENCE [LARGE SCALE GENOMIC DNA]</scope>
    <source>
        <strain evidence="2 3">E</strain>
    </source>
</reference>
<dbReference type="Gene3D" id="6.20.250.70">
    <property type="match status" value="1"/>
</dbReference>
<evidence type="ECO:0000256" key="1">
    <source>
        <dbReference type="SAM" id="MobiDB-lite"/>
    </source>
</evidence>
<organism evidence="2 3">
    <name type="scientific">Aphanomyces astaci</name>
    <name type="common">Crayfish plague agent</name>
    <dbReference type="NCBI Taxonomy" id="112090"/>
    <lineage>
        <taxon>Eukaryota</taxon>
        <taxon>Sar</taxon>
        <taxon>Stramenopiles</taxon>
        <taxon>Oomycota</taxon>
        <taxon>Saprolegniomycetes</taxon>
        <taxon>Saprolegniales</taxon>
        <taxon>Verrucalvaceae</taxon>
        <taxon>Aphanomyces</taxon>
    </lineage>
</organism>
<evidence type="ECO:0000313" key="3">
    <source>
        <dbReference type="Proteomes" id="UP000469452"/>
    </source>
</evidence>
<protein>
    <submittedName>
        <fullName evidence="2">Uncharacterized protein</fullName>
    </submittedName>
</protein>
<comment type="caution">
    <text evidence="2">The sequence shown here is derived from an EMBL/GenBank/DDBJ whole genome shotgun (WGS) entry which is preliminary data.</text>
</comment>
<dbReference type="InterPro" id="IPR013240">
    <property type="entry name" value="DNA-dir_RNA_pol1_su_RPA34"/>
</dbReference>
<dbReference type="Proteomes" id="UP000469452">
    <property type="component" value="Unassembled WGS sequence"/>
</dbReference>
<dbReference type="GO" id="GO:0006360">
    <property type="term" value="P:transcription by RNA polymerase I"/>
    <property type="evidence" value="ECO:0007669"/>
    <property type="project" value="InterPro"/>
</dbReference>
<proteinExistence type="predicted"/>
<dbReference type="VEuPathDB" id="FungiDB:H257_14140"/>
<feature type="compositionally biased region" description="Basic residues" evidence="1">
    <location>
        <begin position="152"/>
        <end position="166"/>
    </location>
</feature>
<evidence type="ECO:0000313" key="2">
    <source>
        <dbReference type="EMBL" id="KAF0710097.1"/>
    </source>
</evidence>
<dbReference type="EMBL" id="VJMI01018607">
    <property type="protein sequence ID" value="KAF0710097.1"/>
    <property type="molecule type" value="Genomic_DNA"/>
</dbReference>
<sequence length="166" mass="18169">MDMDSYDDMEMTMMTEFVLPPGFESVKGGSISKASLDDKELWFFRVPKNVDASVLHGVTIKLPKDQNAFVQVPVDVEGNKKQFTLKSNDISLYSQVVNLVPDKANSQTFVPGVCMTRKPFARSFSLVESVVVPNIPAESVAAAAPNDGGSPAKKKSKKSKKHKTTE</sequence>